<dbReference type="Proteomes" id="UP000663848">
    <property type="component" value="Unassembled WGS sequence"/>
</dbReference>
<dbReference type="AlphaFoldDB" id="A0A822GPH0"/>
<comment type="caution">
    <text evidence="2">The sequence shown here is derived from an EMBL/GenBank/DDBJ whole genome shotgun (WGS) entry which is preliminary data.</text>
</comment>
<name>A0A822GPH0_9BILA</name>
<feature type="region of interest" description="Disordered" evidence="1">
    <location>
        <begin position="24"/>
        <end position="54"/>
    </location>
</feature>
<proteinExistence type="predicted"/>
<evidence type="ECO:0000313" key="2">
    <source>
        <dbReference type="EMBL" id="CAF5147860.1"/>
    </source>
</evidence>
<organism evidence="2 4">
    <name type="scientific">Rotaria socialis</name>
    <dbReference type="NCBI Taxonomy" id="392032"/>
    <lineage>
        <taxon>Eukaryota</taxon>
        <taxon>Metazoa</taxon>
        <taxon>Spiralia</taxon>
        <taxon>Gnathifera</taxon>
        <taxon>Rotifera</taxon>
        <taxon>Eurotatoria</taxon>
        <taxon>Bdelloidea</taxon>
        <taxon>Philodinida</taxon>
        <taxon>Philodinidae</taxon>
        <taxon>Rotaria</taxon>
    </lineage>
</organism>
<accession>A0A822GPH0</accession>
<gene>
    <name evidence="2" type="ORF">QYT958_LOCUS48276</name>
    <name evidence="3" type="ORF">QYT958_LOCUS48339</name>
</gene>
<evidence type="ECO:0000313" key="3">
    <source>
        <dbReference type="EMBL" id="CAF5148547.1"/>
    </source>
</evidence>
<feature type="non-terminal residue" evidence="2">
    <location>
        <position position="1"/>
    </location>
</feature>
<evidence type="ECO:0000256" key="1">
    <source>
        <dbReference type="SAM" id="MobiDB-lite"/>
    </source>
</evidence>
<sequence length="54" mass="5867">AFICPECSFNGTSLPELISHLNEAHGEETASKSEAPPKNVLLSSTEKRSRRKPA</sequence>
<dbReference type="EMBL" id="CAJOBR010096741">
    <property type="protein sequence ID" value="CAF5147860.1"/>
    <property type="molecule type" value="Genomic_DNA"/>
</dbReference>
<reference evidence="2" key="1">
    <citation type="submission" date="2021-02" db="EMBL/GenBank/DDBJ databases">
        <authorList>
            <person name="Nowell W R."/>
        </authorList>
    </citation>
    <scope>NUCLEOTIDE SEQUENCE</scope>
</reference>
<feature type="non-terminal residue" evidence="2">
    <location>
        <position position="54"/>
    </location>
</feature>
<evidence type="ECO:0000313" key="4">
    <source>
        <dbReference type="Proteomes" id="UP000663848"/>
    </source>
</evidence>
<dbReference type="EMBL" id="CAJOBR010097408">
    <property type="protein sequence ID" value="CAF5148547.1"/>
    <property type="molecule type" value="Genomic_DNA"/>
</dbReference>
<protein>
    <submittedName>
        <fullName evidence="2">Uncharacterized protein</fullName>
    </submittedName>
</protein>